<dbReference type="AlphaFoldDB" id="A0A1H8LJ21"/>
<accession>A0A1H8LJ21</accession>
<gene>
    <name evidence="1" type="ORF">E3O10_04350</name>
</gene>
<name>A0A1H8LJ21_9MICO</name>
<dbReference type="Proteomes" id="UP000297654">
    <property type="component" value="Unassembled WGS sequence"/>
</dbReference>
<dbReference type="OrthoDB" id="2717873at2"/>
<organism evidence="1 2">
    <name type="scientific">Cryobacterium luteum</name>
    <dbReference type="NCBI Taxonomy" id="1424661"/>
    <lineage>
        <taxon>Bacteria</taxon>
        <taxon>Bacillati</taxon>
        <taxon>Actinomycetota</taxon>
        <taxon>Actinomycetes</taxon>
        <taxon>Micrococcales</taxon>
        <taxon>Microbacteriaceae</taxon>
        <taxon>Cryobacterium</taxon>
    </lineage>
</organism>
<protein>
    <submittedName>
        <fullName evidence="1">Uncharacterized protein</fullName>
    </submittedName>
</protein>
<comment type="caution">
    <text evidence="1">The sequence shown here is derived from an EMBL/GenBank/DDBJ whole genome shotgun (WGS) entry which is preliminary data.</text>
</comment>
<dbReference type="EMBL" id="SOFF01000013">
    <property type="protein sequence ID" value="TFB92917.1"/>
    <property type="molecule type" value="Genomic_DNA"/>
</dbReference>
<keyword evidence="2" id="KW-1185">Reference proteome</keyword>
<reference evidence="1 2" key="1">
    <citation type="submission" date="2019-03" db="EMBL/GenBank/DDBJ databases">
        <title>Genomics of glacier-inhabiting Cryobacterium strains.</title>
        <authorList>
            <person name="Liu Q."/>
            <person name="Xin Y.-H."/>
        </authorList>
    </citation>
    <scope>NUCLEOTIDE SEQUENCE [LARGE SCALE GENOMIC DNA]</scope>
    <source>
        <strain evidence="1 2">Hh15</strain>
    </source>
</reference>
<evidence type="ECO:0000313" key="2">
    <source>
        <dbReference type="Proteomes" id="UP000297654"/>
    </source>
</evidence>
<dbReference type="RefSeq" id="WP_092112579.1">
    <property type="nucleotide sequence ID" value="NZ_SOFF01000013.1"/>
</dbReference>
<dbReference type="STRING" id="1424661.SAMN05216281_12812"/>
<sequence length="177" mass="19155">MTTTADRKQRVDTVSKVPRWALWVAHAVPLCVLPSGLWRLAMSIGIPVGFSDAELREDYDLPGWGAVYTIGLAVALECLALLTLGLVYHWGEVVPRWIPFIGGKSVPRMAAVIPAGIGAALITLITFSQLSMWDKVDSTSLPWMGPSYAPILAWGPLLAVVAVAYFLRRGKATLPVS</sequence>
<proteinExistence type="predicted"/>
<evidence type="ECO:0000313" key="1">
    <source>
        <dbReference type="EMBL" id="TFB92917.1"/>
    </source>
</evidence>